<dbReference type="PROSITE" id="PS51725">
    <property type="entry name" value="ABM"/>
    <property type="match status" value="1"/>
</dbReference>
<dbReference type="Pfam" id="PF03992">
    <property type="entry name" value="ABM"/>
    <property type="match status" value="1"/>
</dbReference>
<sequence length="109" mass="12909">MTNTARPLALYGFLRPKPEYADEVRRVLTSFVEPTRQEPGNLQYHLHEHEDGRFFLYEVWRSREDLDRHNTMPSLRAFMENLSTYLEEAPEVYFDTMLSPYAEAEPIPA</sequence>
<gene>
    <name evidence="2" type="ORF">EHYA_09031</name>
</gene>
<dbReference type="OrthoDB" id="5080511at2"/>
<accession>A0A401Z333</accession>
<name>A0A401Z333_9ACTN</name>
<dbReference type="GO" id="GO:0004497">
    <property type="term" value="F:monooxygenase activity"/>
    <property type="evidence" value="ECO:0007669"/>
    <property type="project" value="UniProtKB-KW"/>
</dbReference>
<keyword evidence="3" id="KW-1185">Reference proteome</keyword>
<organism evidence="2 3">
    <name type="scientific">Embleya hyalina</name>
    <dbReference type="NCBI Taxonomy" id="516124"/>
    <lineage>
        <taxon>Bacteria</taxon>
        <taxon>Bacillati</taxon>
        <taxon>Actinomycetota</taxon>
        <taxon>Actinomycetes</taxon>
        <taxon>Kitasatosporales</taxon>
        <taxon>Streptomycetaceae</taxon>
        <taxon>Embleya</taxon>
    </lineage>
</organism>
<keyword evidence="2" id="KW-0560">Oxidoreductase</keyword>
<dbReference type="Proteomes" id="UP000286931">
    <property type="component" value="Unassembled WGS sequence"/>
</dbReference>
<reference evidence="2 3" key="1">
    <citation type="submission" date="2018-12" db="EMBL/GenBank/DDBJ databases">
        <title>Draft genome sequence of Embleya hyalina NBRC 13850T.</title>
        <authorList>
            <person name="Komaki H."/>
            <person name="Hosoyama A."/>
            <person name="Kimura A."/>
            <person name="Ichikawa N."/>
            <person name="Tamura T."/>
        </authorList>
    </citation>
    <scope>NUCLEOTIDE SEQUENCE [LARGE SCALE GENOMIC DNA]</scope>
    <source>
        <strain evidence="2 3">NBRC 13850</strain>
    </source>
</reference>
<dbReference type="PANTHER" id="PTHR33336:SF3">
    <property type="entry name" value="ABM DOMAIN-CONTAINING PROTEIN"/>
    <property type="match status" value="1"/>
</dbReference>
<dbReference type="Gene3D" id="3.30.70.100">
    <property type="match status" value="1"/>
</dbReference>
<dbReference type="EMBL" id="BIFH01000047">
    <property type="protein sequence ID" value="GCE01267.1"/>
    <property type="molecule type" value="Genomic_DNA"/>
</dbReference>
<dbReference type="InterPro" id="IPR011008">
    <property type="entry name" value="Dimeric_a/b-barrel"/>
</dbReference>
<comment type="caution">
    <text evidence="2">The sequence shown here is derived from an EMBL/GenBank/DDBJ whole genome shotgun (WGS) entry which is preliminary data.</text>
</comment>
<feature type="domain" description="ABM" evidence="1">
    <location>
        <begin position="8"/>
        <end position="94"/>
    </location>
</feature>
<keyword evidence="2" id="KW-0503">Monooxygenase</keyword>
<dbReference type="PANTHER" id="PTHR33336">
    <property type="entry name" value="QUINOL MONOOXYGENASE YGIN-RELATED"/>
    <property type="match status" value="1"/>
</dbReference>
<proteinExistence type="predicted"/>
<dbReference type="RefSeq" id="WP_126642915.1">
    <property type="nucleotide sequence ID" value="NZ_BIFH01000047.1"/>
</dbReference>
<dbReference type="InterPro" id="IPR050744">
    <property type="entry name" value="AI-2_Isomerase_LsrG"/>
</dbReference>
<evidence type="ECO:0000313" key="3">
    <source>
        <dbReference type="Proteomes" id="UP000286931"/>
    </source>
</evidence>
<dbReference type="InterPro" id="IPR007138">
    <property type="entry name" value="ABM_dom"/>
</dbReference>
<evidence type="ECO:0000259" key="1">
    <source>
        <dbReference type="PROSITE" id="PS51725"/>
    </source>
</evidence>
<dbReference type="SUPFAM" id="SSF54909">
    <property type="entry name" value="Dimeric alpha+beta barrel"/>
    <property type="match status" value="1"/>
</dbReference>
<dbReference type="AlphaFoldDB" id="A0A401Z333"/>
<evidence type="ECO:0000313" key="2">
    <source>
        <dbReference type="EMBL" id="GCE01267.1"/>
    </source>
</evidence>
<protein>
    <submittedName>
        <fullName evidence="2">Antibiotic biosynthesis monooxygenase</fullName>
    </submittedName>
</protein>